<evidence type="ECO:0000256" key="11">
    <source>
        <dbReference type="RuleBase" id="RU364145"/>
    </source>
</evidence>
<name>A0AAV2AEI4_9ARAC</name>
<dbReference type="AlphaFoldDB" id="A0AAV2AEI4"/>
<proteinExistence type="inferred from homology"/>
<dbReference type="InterPro" id="IPR011425">
    <property type="entry name" value="Med9"/>
</dbReference>
<sequence length="102" mass="12286">MTQAENVNTDFLPIIYDIIRSIEKETYETTQKPHENADSNLKIPELRTKLQQCREQIQKLPGIDYTKEEQQRRLEALREQLIQKRQLLLKYKNMCHFDNPKI</sequence>
<comment type="similarity">
    <text evidence="2 11">Belongs to the Mediator complex subunit 9 family.</text>
</comment>
<dbReference type="GO" id="GO:0003712">
    <property type="term" value="F:transcription coregulator activity"/>
    <property type="evidence" value="ECO:0007669"/>
    <property type="project" value="InterPro"/>
</dbReference>
<organism evidence="13 14">
    <name type="scientific">Larinioides sclopetarius</name>
    <dbReference type="NCBI Taxonomy" id="280406"/>
    <lineage>
        <taxon>Eukaryota</taxon>
        <taxon>Metazoa</taxon>
        <taxon>Ecdysozoa</taxon>
        <taxon>Arthropoda</taxon>
        <taxon>Chelicerata</taxon>
        <taxon>Arachnida</taxon>
        <taxon>Araneae</taxon>
        <taxon>Araneomorphae</taxon>
        <taxon>Entelegynae</taxon>
        <taxon>Araneoidea</taxon>
        <taxon>Araneidae</taxon>
        <taxon>Larinioides</taxon>
    </lineage>
</organism>
<dbReference type="EMBL" id="CAXIEN010000155">
    <property type="protein sequence ID" value="CAL1282444.1"/>
    <property type="molecule type" value="Genomic_DNA"/>
</dbReference>
<gene>
    <name evidence="11" type="primary">MED9</name>
    <name evidence="13" type="ORF">LARSCL_LOCUS12076</name>
</gene>
<dbReference type="SUPFAM" id="SSF140718">
    <property type="entry name" value="Mediator hinge subcomplex-like"/>
    <property type="match status" value="1"/>
</dbReference>
<keyword evidence="5 12" id="KW-0175">Coiled coil</keyword>
<reference evidence="13 14" key="1">
    <citation type="submission" date="2024-04" db="EMBL/GenBank/DDBJ databases">
        <authorList>
            <person name="Rising A."/>
            <person name="Reimegard J."/>
            <person name="Sonavane S."/>
            <person name="Akerstrom W."/>
            <person name="Nylinder S."/>
            <person name="Hedman E."/>
            <person name="Kallberg Y."/>
        </authorList>
    </citation>
    <scope>NUCLEOTIDE SEQUENCE [LARGE SCALE GENOMIC DNA]</scope>
</reference>
<dbReference type="GO" id="GO:0006357">
    <property type="term" value="P:regulation of transcription by RNA polymerase II"/>
    <property type="evidence" value="ECO:0007669"/>
    <property type="project" value="InterPro"/>
</dbReference>
<evidence type="ECO:0000256" key="3">
    <source>
        <dbReference type="ARBA" id="ARBA00020636"/>
    </source>
</evidence>
<dbReference type="PANTHER" id="PTHR20844:SF0">
    <property type="entry name" value="MEDIATOR OF RNA POLYMERASE II TRANSCRIPTION SUBUNIT 9"/>
    <property type="match status" value="1"/>
</dbReference>
<evidence type="ECO:0000256" key="12">
    <source>
        <dbReference type="SAM" id="Coils"/>
    </source>
</evidence>
<keyword evidence="8 11" id="KW-0539">Nucleus</keyword>
<dbReference type="Pfam" id="PF07544">
    <property type="entry name" value="Med9"/>
    <property type="match status" value="1"/>
</dbReference>
<evidence type="ECO:0000256" key="4">
    <source>
        <dbReference type="ARBA" id="ARBA00023015"/>
    </source>
</evidence>
<protein>
    <recommendedName>
        <fullName evidence="3 11">Mediator of RNA polymerase II transcription subunit 9</fullName>
    </recommendedName>
    <alternativeName>
        <fullName evidence="10 11">Mediator complex subunit 9</fullName>
    </alternativeName>
</protein>
<dbReference type="Proteomes" id="UP001497382">
    <property type="component" value="Unassembled WGS sequence"/>
</dbReference>
<comment type="caution">
    <text evidence="13">The sequence shown here is derived from an EMBL/GenBank/DDBJ whole genome shotgun (WGS) entry which is preliminary data.</text>
</comment>
<comment type="function">
    <text evidence="9 11">Component of the Mediator complex, a coactivator involved in the regulated transcription of nearly all RNA polymerase II-dependent genes. Mediator functions as a bridge to convey information from gene-specific regulatory proteins to the basal RNA polymerase II transcription machinery. Mediator is recruited to promoters by direct interactions with regulatory proteins and serves as a scaffold for the assembly of a functional preinitiation complex with RNA polymerase II and the general transcription factors.</text>
</comment>
<evidence type="ECO:0000256" key="1">
    <source>
        <dbReference type="ARBA" id="ARBA00004123"/>
    </source>
</evidence>
<feature type="coiled-coil region" evidence="12">
    <location>
        <begin position="67"/>
        <end position="94"/>
    </location>
</feature>
<keyword evidence="6 11" id="KW-0010">Activator</keyword>
<keyword evidence="4 11" id="KW-0805">Transcription regulation</keyword>
<dbReference type="InterPro" id="IPR037212">
    <property type="entry name" value="Med7/Med21-like"/>
</dbReference>
<accession>A0AAV2AEI4</accession>
<dbReference type="InterPro" id="IPR039242">
    <property type="entry name" value="MED9_metazoa"/>
</dbReference>
<keyword evidence="14" id="KW-1185">Reference proteome</keyword>
<keyword evidence="7 11" id="KW-0804">Transcription</keyword>
<evidence type="ECO:0000256" key="8">
    <source>
        <dbReference type="ARBA" id="ARBA00023242"/>
    </source>
</evidence>
<evidence type="ECO:0000313" key="13">
    <source>
        <dbReference type="EMBL" id="CAL1282444.1"/>
    </source>
</evidence>
<evidence type="ECO:0000313" key="14">
    <source>
        <dbReference type="Proteomes" id="UP001497382"/>
    </source>
</evidence>
<evidence type="ECO:0000256" key="5">
    <source>
        <dbReference type="ARBA" id="ARBA00023054"/>
    </source>
</evidence>
<comment type="subunit">
    <text evidence="11">Component of the Mediator complex.</text>
</comment>
<dbReference type="PANTHER" id="PTHR20844">
    <property type="entry name" value="MEDIATOR OF RNA POLYMERASE II TRANSCRIPTION, SUBUNIT 9"/>
    <property type="match status" value="1"/>
</dbReference>
<evidence type="ECO:0000256" key="9">
    <source>
        <dbReference type="ARBA" id="ARBA00025687"/>
    </source>
</evidence>
<evidence type="ECO:0000256" key="7">
    <source>
        <dbReference type="ARBA" id="ARBA00023163"/>
    </source>
</evidence>
<evidence type="ECO:0000256" key="2">
    <source>
        <dbReference type="ARBA" id="ARBA00008089"/>
    </source>
</evidence>
<comment type="subcellular location">
    <subcellularLocation>
        <location evidence="1 11">Nucleus</location>
    </subcellularLocation>
</comment>
<dbReference type="GO" id="GO:0016592">
    <property type="term" value="C:mediator complex"/>
    <property type="evidence" value="ECO:0007669"/>
    <property type="project" value="InterPro"/>
</dbReference>
<evidence type="ECO:0000256" key="6">
    <source>
        <dbReference type="ARBA" id="ARBA00023159"/>
    </source>
</evidence>
<evidence type="ECO:0000256" key="10">
    <source>
        <dbReference type="ARBA" id="ARBA00031260"/>
    </source>
</evidence>